<dbReference type="InterPro" id="IPR025877">
    <property type="entry name" value="MobA-like_NTP_Trfase"/>
</dbReference>
<evidence type="ECO:0000256" key="1">
    <source>
        <dbReference type="ARBA" id="ARBA00022490"/>
    </source>
</evidence>
<evidence type="ECO:0000256" key="4">
    <source>
        <dbReference type="ARBA" id="ARBA00022741"/>
    </source>
</evidence>
<dbReference type="GO" id="GO:0046872">
    <property type="term" value="F:metal ion binding"/>
    <property type="evidence" value="ECO:0007669"/>
    <property type="project" value="UniProtKB-KW"/>
</dbReference>
<evidence type="ECO:0000313" key="10">
    <source>
        <dbReference type="EMBL" id="POB03594.1"/>
    </source>
</evidence>
<evidence type="ECO:0000259" key="9">
    <source>
        <dbReference type="Pfam" id="PF12804"/>
    </source>
</evidence>
<feature type="domain" description="MobA-like NTP transferase" evidence="9">
    <location>
        <begin position="11"/>
        <end position="162"/>
    </location>
</feature>
<dbReference type="PANTHER" id="PTHR19136:SF81">
    <property type="entry name" value="MOLYBDENUM COFACTOR GUANYLYLTRANSFERASE"/>
    <property type="match status" value="1"/>
</dbReference>
<dbReference type="InterPro" id="IPR013482">
    <property type="entry name" value="Molybde_CF_guanTrfase"/>
</dbReference>
<dbReference type="GO" id="GO:0061603">
    <property type="term" value="F:molybdenum cofactor guanylyltransferase activity"/>
    <property type="evidence" value="ECO:0007669"/>
    <property type="project" value="UniProtKB-EC"/>
</dbReference>
<comment type="similarity">
    <text evidence="8">Belongs to the MobA family.</text>
</comment>
<dbReference type="GO" id="GO:0005737">
    <property type="term" value="C:cytoplasm"/>
    <property type="evidence" value="ECO:0007669"/>
    <property type="project" value="UniProtKB-SubCell"/>
</dbReference>
<feature type="binding site" evidence="8">
    <location>
        <position position="103"/>
    </location>
    <ligand>
        <name>GTP</name>
        <dbReference type="ChEBI" id="CHEBI:37565"/>
    </ligand>
</feature>
<dbReference type="InterPro" id="IPR029044">
    <property type="entry name" value="Nucleotide-diphossugar_trans"/>
</dbReference>
<keyword evidence="6 8" id="KW-0342">GTP-binding</keyword>
<comment type="function">
    <text evidence="8">Transfers a GMP moiety from GTP to Mo-molybdopterin (Mo-MPT) cofactor (Moco or molybdenum cofactor) to form Mo-molybdopterin guanine dinucleotide (Mo-MGD) cofactor.</text>
</comment>
<dbReference type="PANTHER" id="PTHR19136">
    <property type="entry name" value="MOLYBDENUM COFACTOR GUANYLYLTRANSFERASE"/>
    <property type="match status" value="1"/>
</dbReference>
<proteinExistence type="inferred from homology"/>
<dbReference type="GO" id="GO:0005525">
    <property type="term" value="F:GTP binding"/>
    <property type="evidence" value="ECO:0007669"/>
    <property type="project" value="UniProtKB-UniRule"/>
</dbReference>
<organism evidence="10 11">
    <name type="scientific">Halopseudomonas oceani</name>
    <dbReference type="NCBI Taxonomy" id="1708783"/>
    <lineage>
        <taxon>Bacteria</taxon>
        <taxon>Pseudomonadati</taxon>
        <taxon>Pseudomonadota</taxon>
        <taxon>Gammaproteobacteria</taxon>
        <taxon>Pseudomonadales</taxon>
        <taxon>Pseudomonadaceae</taxon>
        <taxon>Halopseudomonas</taxon>
    </lineage>
</organism>
<evidence type="ECO:0000256" key="7">
    <source>
        <dbReference type="ARBA" id="ARBA00023150"/>
    </source>
</evidence>
<comment type="subcellular location">
    <subcellularLocation>
        <location evidence="8">Cytoplasm</location>
    </subcellularLocation>
</comment>
<comment type="catalytic activity">
    <reaction evidence="8">
        <text>Mo-molybdopterin + GTP + H(+) = Mo-molybdopterin guanine dinucleotide + diphosphate</text>
        <dbReference type="Rhea" id="RHEA:34243"/>
        <dbReference type="ChEBI" id="CHEBI:15378"/>
        <dbReference type="ChEBI" id="CHEBI:33019"/>
        <dbReference type="ChEBI" id="CHEBI:37565"/>
        <dbReference type="ChEBI" id="CHEBI:71302"/>
        <dbReference type="ChEBI" id="CHEBI:71310"/>
        <dbReference type="EC" id="2.7.7.77"/>
    </reaction>
</comment>
<evidence type="ECO:0000256" key="3">
    <source>
        <dbReference type="ARBA" id="ARBA00022723"/>
    </source>
</evidence>
<comment type="caution">
    <text evidence="8">Lacks conserved residue(s) required for the propagation of feature annotation.</text>
</comment>
<feature type="binding site" evidence="8">
    <location>
        <position position="73"/>
    </location>
    <ligand>
        <name>GTP</name>
        <dbReference type="ChEBI" id="CHEBI:37565"/>
    </ligand>
</feature>
<keyword evidence="2 8" id="KW-0808">Transferase</keyword>
<dbReference type="HAMAP" id="MF_00316">
    <property type="entry name" value="MobA"/>
    <property type="match status" value="1"/>
</dbReference>
<evidence type="ECO:0000256" key="6">
    <source>
        <dbReference type="ARBA" id="ARBA00023134"/>
    </source>
</evidence>
<feature type="binding site" evidence="8">
    <location>
        <position position="103"/>
    </location>
    <ligand>
        <name>Mg(2+)</name>
        <dbReference type="ChEBI" id="CHEBI:18420"/>
    </ligand>
</feature>
<comment type="domain">
    <text evidence="8">The N-terminal domain determines nucleotide recognition and specific binding, while the C-terminal domain determines the specific binding to the target protein.</text>
</comment>
<dbReference type="GO" id="GO:1902758">
    <property type="term" value="P:bis(molybdopterin guanine dinucleotide)molybdenum biosynthetic process"/>
    <property type="evidence" value="ECO:0007669"/>
    <property type="project" value="TreeGrafter"/>
</dbReference>
<keyword evidence="7 8" id="KW-0501">Molybdenum cofactor biosynthesis</keyword>
<dbReference type="Gene3D" id="3.90.550.10">
    <property type="entry name" value="Spore Coat Polysaccharide Biosynthesis Protein SpsA, Chain A"/>
    <property type="match status" value="1"/>
</dbReference>
<evidence type="ECO:0000256" key="8">
    <source>
        <dbReference type="HAMAP-Rule" id="MF_00316"/>
    </source>
</evidence>
<sequence>MNMSASPRISALLLAGGRGRRVGGADKGLLTYRGAPISAHLSALLRSVADELLISCNRNAEHYRQWADRLVTDSSTDYPGPLAGILSGLRQTSGEQLLVLPCDMPLIDQALLEQLLDQADPDRPVFFRTGEQPQPLPCLIPRRLLPALENAWLQGVRSPLRWLRTMDAICLDLAADEPRLTSANTPILWQALQ</sequence>
<keyword evidence="1 8" id="KW-0963">Cytoplasm</keyword>
<evidence type="ECO:0000256" key="5">
    <source>
        <dbReference type="ARBA" id="ARBA00022842"/>
    </source>
</evidence>
<keyword evidence="4 8" id="KW-0547">Nucleotide-binding</keyword>
<dbReference type="SUPFAM" id="SSF53448">
    <property type="entry name" value="Nucleotide-diphospho-sugar transferases"/>
    <property type="match status" value="1"/>
</dbReference>
<dbReference type="EC" id="2.7.7.77" evidence="8"/>
<dbReference type="Pfam" id="PF12804">
    <property type="entry name" value="NTP_transf_3"/>
    <property type="match status" value="1"/>
</dbReference>
<evidence type="ECO:0000256" key="2">
    <source>
        <dbReference type="ARBA" id="ARBA00022679"/>
    </source>
</evidence>
<dbReference type="NCBIfam" id="TIGR02665">
    <property type="entry name" value="molyb_mobA"/>
    <property type="match status" value="1"/>
</dbReference>
<keyword evidence="3 8" id="KW-0479">Metal-binding</keyword>
<feature type="binding site" evidence="8">
    <location>
        <position position="27"/>
    </location>
    <ligand>
        <name>GTP</name>
        <dbReference type="ChEBI" id="CHEBI:37565"/>
    </ligand>
</feature>
<gene>
    <name evidence="8" type="primary">mobA</name>
    <name evidence="10" type="ORF">C1949_09490</name>
</gene>
<dbReference type="OrthoDB" id="9788394at2"/>
<keyword evidence="5 8" id="KW-0460">Magnesium</keyword>
<comment type="caution">
    <text evidence="10">The sequence shown here is derived from an EMBL/GenBank/DDBJ whole genome shotgun (WGS) entry which is preliminary data.</text>
</comment>
<keyword evidence="11" id="KW-1185">Reference proteome</keyword>
<comment type="cofactor">
    <cofactor evidence="8">
        <name>Mg(2+)</name>
        <dbReference type="ChEBI" id="CHEBI:18420"/>
    </cofactor>
</comment>
<dbReference type="EMBL" id="PPSK01000007">
    <property type="protein sequence ID" value="POB03594.1"/>
    <property type="molecule type" value="Genomic_DNA"/>
</dbReference>
<protein>
    <recommendedName>
        <fullName evidence="8">Molybdenum cofactor guanylyltransferase</fullName>
        <shortName evidence="8">MoCo guanylyltransferase</shortName>
        <ecNumber evidence="8">2.7.7.77</ecNumber>
    </recommendedName>
    <alternativeName>
        <fullName evidence="8">GTP:molybdopterin guanylyltransferase</fullName>
    </alternativeName>
    <alternativeName>
        <fullName evidence="8">Mo-MPT guanylyltransferase</fullName>
    </alternativeName>
    <alternativeName>
        <fullName evidence="8">Molybdopterin guanylyltransferase</fullName>
    </alternativeName>
    <alternativeName>
        <fullName evidence="8">Molybdopterin-guanine dinucleotide synthase</fullName>
        <shortName evidence="8">MGD synthase</shortName>
    </alternativeName>
</protein>
<name>A0A2P4EVG6_9GAMM</name>
<dbReference type="AlphaFoldDB" id="A0A2P4EVG6"/>
<accession>A0A2P4EVG6</accession>
<comment type="subunit">
    <text evidence="8">Monomer.</text>
</comment>
<dbReference type="Proteomes" id="UP000243451">
    <property type="component" value="Unassembled WGS sequence"/>
</dbReference>
<keyword evidence="10" id="KW-0548">Nucleotidyltransferase</keyword>
<reference evidence="10 11" key="1">
    <citation type="submission" date="2018-01" db="EMBL/GenBank/DDBJ databases">
        <title>Draft genome of the type strain Pseudomonas oceani DSM 100277 isolated from the deep water in Okinawa trough, northwestern Pacific Ocean.</title>
        <authorList>
            <person name="Gomila M."/>
            <person name="Mulet M."/>
            <person name="Garcia-Valdes E."/>
            <person name="Lalucat J."/>
        </authorList>
    </citation>
    <scope>NUCLEOTIDE SEQUENCE [LARGE SCALE GENOMIC DNA]</scope>
    <source>
        <strain evidence="10 11">DSM 100277</strain>
    </source>
</reference>
<dbReference type="CDD" id="cd02503">
    <property type="entry name" value="MobA"/>
    <property type="match status" value="1"/>
</dbReference>
<feature type="binding site" evidence="8">
    <location>
        <begin position="14"/>
        <end position="16"/>
    </location>
    <ligand>
        <name>GTP</name>
        <dbReference type="ChEBI" id="CHEBI:37565"/>
    </ligand>
</feature>
<evidence type="ECO:0000313" key="11">
    <source>
        <dbReference type="Proteomes" id="UP000243451"/>
    </source>
</evidence>